<protein>
    <submittedName>
        <fullName evidence="1">Uncharacterized protein</fullName>
    </submittedName>
</protein>
<accession>A0ACB9TTZ2</accession>
<proteinExistence type="predicted"/>
<keyword evidence="2" id="KW-1185">Reference proteome</keyword>
<sequence>MELVNEFVNNQFALYIPVALVLVGAILVFAFGFKSAEQPPFDKLSSIDSEERKTLGKKKKLKEKKTSANGSVPNVTEKVDKSPSKESKKKEQDNAKKTDNKPKPTVEKRKSDPVKLIEEKNKKNAKTKITEKPADFDDGKSSGNFESAAKEPEPKEIEAAEIKIEPVEIKKEKKVEKKKKTDPEIVENVEKEKPEITPPPAAAAKSEAALVKPQEETVKQPATNVAFDELGDVWTEAKQPKKSKKKSRREN</sequence>
<name>A0ACB9TTZ2_HOLOL</name>
<dbReference type="EMBL" id="CM043015">
    <property type="protein sequence ID" value="KAI4470119.1"/>
    <property type="molecule type" value="Genomic_DNA"/>
</dbReference>
<organism evidence="1 2">
    <name type="scientific">Holotrichia oblita</name>
    <name type="common">Chafer beetle</name>
    <dbReference type="NCBI Taxonomy" id="644536"/>
    <lineage>
        <taxon>Eukaryota</taxon>
        <taxon>Metazoa</taxon>
        <taxon>Ecdysozoa</taxon>
        <taxon>Arthropoda</taxon>
        <taxon>Hexapoda</taxon>
        <taxon>Insecta</taxon>
        <taxon>Pterygota</taxon>
        <taxon>Neoptera</taxon>
        <taxon>Endopterygota</taxon>
        <taxon>Coleoptera</taxon>
        <taxon>Polyphaga</taxon>
        <taxon>Scarabaeiformia</taxon>
        <taxon>Scarabaeidae</taxon>
        <taxon>Melolonthinae</taxon>
        <taxon>Holotrichia</taxon>
    </lineage>
</organism>
<comment type="caution">
    <text evidence="1">The sequence shown here is derived from an EMBL/GenBank/DDBJ whole genome shotgun (WGS) entry which is preliminary data.</text>
</comment>
<reference evidence="1" key="1">
    <citation type="submission" date="2022-04" db="EMBL/GenBank/DDBJ databases">
        <title>Chromosome-scale genome assembly of Holotrichia oblita Faldermann.</title>
        <authorList>
            <person name="Rongchong L."/>
        </authorList>
    </citation>
    <scope>NUCLEOTIDE SEQUENCE</scope>
    <source>
        <strain evidence="1">81SQS9</strain>
    </source>
</reference>
<evidence type="ECO:0000313" key="2">
    <source>
        <dbReference type="Proteomes" id="UP001056778"/>
    </source>
</evidence>
<gene>
    <name evidence="1" type="ORF">MML48_1g18696</name>
</gene>
<evidence type="ECO:0000313" key="1">
    <source>
        <dbReference type="EMBL" id="KAI4470119.1"/>
    </source>
</evidence>
<dbReference type="Proteomes" id="UP001056778">
    <property type="component" value="Chromosome 1"/>
</dbReference>